<dbReference type="SUPFAM" id="SSF50022">
    <property type="entry name" value="ISP domain"/>
    <property type="match status" value="1"/>
</dbReference>
<evidence type="ECO:0000256" key="5">
    <source>
        <dbReference type="ARBA" id="ARBA00023014"/>
    </source>
</evidence>
<dbReference type="Pfam" id="PF19112">
    <property type="entry name" value="VanA_C"/>
    <property type="match status" value="1"/>
</dbReference>
<dbReference type="GO" id="GO:0046872">
    <property type="term" value="F:metal ion binding"/>
    <property type="evidence" value="ECO:0007669"/>
    <property type="project" value="UniProtKB-KW"/>
</dbReference>
<dbReference type="AlphaFoldDB" id="A0A158AX96"/>
<keyword evidence="3" id="KW-0560">Oxidoreductase</keyword>
<dbReference type="PROSITE" id="PS51296">
    <property type="entry name" value="RIESKE"/>
    <property type="match status" value="1"/>
</dbReference>
<feature type="domain" description="Rieske" evidence="6">
    <location>
        <begin position="11"/>
        <end position="116"/>
    </location>
</feature>
<dbReference type="InterPro" id="IPR017941">
    <property type="entry name" value="Rieske_2Fe-2S"/>
</dbReference>
<evidence type="ECO:0000256" key="1">
    <source>
        <dbReference type="ARBA" id="ARBA00022714"/>
    </source>
</evidence>
<dbReference type="GO" id="GO:0016491">
    <property type="term" value="F:oxidoreductase activity"/>
    <property type="evidence" value="ECO:0007669"/>
    <property type="project" value="UniProtKB-KW"/>
</dbReference>
<protein>
    <submittedName>
        <fullName evidence="7">Rieske (2Fe-2S) domain-containing protein</fullName>
    </submittedName>
</protein>
<name>A0A158AX96_9BURK</name>
<proteinExistence type="predicted"/>
<dbReference type="SUPFAM" id="SSF55961">
    <property type="entry name" value="Bet v1-like"/>
    <property type="match status" value="1"/>
</dbReference>
<evidence type="ECO:0000256" key="3">
    <source>
        <dbReference type="ARBA" id="ARBA00023002"/>
    </source>
</evidence>
<dbReference type="InterPro" id="IPR050584">
    <property type="entry name" value="Cholesterol_7-desaturase"/>
</dbReference>
<dbReference type="OrthoDB" id="9790995at2"/>
<keyword evidence="1" id="KW-0001">2Fe-2S</keyword>
<evidence type="ECO:0000256" key="4">
    <source>
        <dbReference type="ARBA" id="ARBA00023004"/>
    </source>
</evidence>
<dbReference type="EMBL" id="FCOB02000010">
    <property type="protein sequence ID" value="SAK62588.1"/>
    <property type="molecule type" value="Genomic_DNA"/>
</dbReference>
<evidence type="ECO:0000259" key="6">
    <source>
        <dbReference type="PROSITE" id="PS51296"/>
    </source>
</evidence>
<accession>A0A158AX96</accession>
<evidence type="ECO:0000313" key="8">
    <source>
        <dbReference type="Proteomes" id="UP000054978"/>
    </source>
</evidence>
<dbReference type="InterPro" id="IPR044043">
    <property type="entry name" value="VanA_C_cat"/>
</dbReference>
<keyword evidence="8" id="KW-1185">Reference proteome</keyword>
<dbReference type="STRING" id="1777144.AWB83_02517"/>
<dbReference type="InterPro" id="IPR036922">
    <property type="entry name" value="Rieske_2Fe-2S_sf"/>
</dbReference>
<reference evidence="7" key="1">
    <citation type="submission" date="2016-01" db="EMBL/GenBank/DDBJ databases">
        <authorList>
            <person name="Peeters C."/>
        </authorList>
    </citation>
    <scope>NUCLEOTIDE SEQUENCE [LARGE SCALE GENOMIC DNA]</scope>
    <source>
        <strain evidence="7">LMG 29326</strain>
    </source>
</reference>
<dbReference type="GO" id="GO:0051537">
    <property type="term" value="F:2 iron, 2 sulfur cluster binding"/>
    <property type="evidence" value="ECO:0007669"/>
    <property type="project" value="UniProtKB-KW"/>
</dbReference>
<dbReference type="Proteomes" id="UP000054978">
    <property type="component" value="Unassembled WGS sequence"/>
</dbReference>
<dbReference type="Gene3D" id="2.102.10.10">
    <property type="entry name" value="Rieske [2Fe-2S] iron-sulphur domain"/>
    <property type="match status" value="1"/>
</dbReference>
<evidence type="ECO:0000313" key="7">
    <source>
        <dbReference type="EMBL" id="SAK62588.1"/>
    </source>
</evidence>
<organism evidence="7 8">
    <name type="scientific">Caballeronia ptereochthonis</name>
    <dbReference type="NCBI Taxonomy" id="1777144"/>
    <lineage>
        <taxon>Bacteria</taxon>
        <taxon>Pseudomonadati</taxon>
        <taxon>Pseudomonadota</taxon>
        <taxon>Betaproteobacteria</taxon>
        <taxon>Burkholderiales</taxon>
        <taxon>Burkholderiaceae</taxon>
        <taxon>Caballeronia</taxon>
    </lineage>
</organism>
<evidence type="ECO:0000256" key="2">
    <source>
        <dbReference type="ARBA" id="ARBA00022723"/>
    </source>
</evidence>
<keyword evidence="5" id="KW-0411">Iron-sulfur</keyword>
<comment type="caution">
    <text evidence="7">The sequence shown here is derived from an EMBL/GenBank/DDBJ whole genome shotgun (WGS) entry which is preliminary data.</text>
</comment>
<dbReference type="RefSeq" id="WP_087045929.1">
    <property type="nucleotide sequence ID" value="NZ_FCOB02000010.1"/>
</dbReference>
<dbReference type="Gene3D" id="3.90.380.10">
    <property type="entry name" value="Naphthalene 1,2-dioxygenase Alpha Subunit, Chain A, domain 1"/>
    <property type="match status" value="1"/>
</dbReference>
<dbReference type="Pfam" id="PF00355">
    <property type="entry name" value="Rieske"/>
    <property type="match status" value="1"/>
</dbReference>
<keyword evidence="2" id="KW-0479">Metal-binding</keyword>
<dbReference type="PANTHER" id="PTHR21266">
    <property type="entry name" value="IRON-SULFUR DOMAIN CONTAINING PROTEIN"/>
    <property type="match status" value="1"/>
</dbReference>
<keyword evidence="4" id="KW-0408">Iron</keyword>
<gene>
    <name evidence="7" type="ORF">AWB83_02517</name>
</gene>
<dbReference type="PANTHER" id="PTHR21266:SF60">
    <property type="entry name" value="3-KETOSTEROID-9-ALPHA-MONOOXYGENASE, OXYGENASE COMPONENT"/>
    <property type="match status" value="1"/>
</dbReference>
<sequence>MSTFEYVKDCWYPIGFSSEFAVGELQGHKIVNRPIVMWRAESGEVVAFDDRCCHKRFPLSQSKLLDNGQLECAYHGLCYDTAGQCVAIPSAPDKPIPPQARLSVVPVREQDGVVWIWPGNVTASQRCDPPRTPEVTDAETLSIGSPEPLHVPANYLLLIENLLDITHFYPLHDGNIGDKENSRIPVDLEEGDSEGYTFVRTTRHVHGYRQPPYLKEWFLYDEVERVHTHCMVTPGLTRVVMRVAPEGELGTDKERGYTLLHLHLPVDERNLVWRWNVSCKNWHTTLSDANMPTAKKVAEMFPAVVAQDQWALERQQRMMEYPDDGYSELFLKTDKALRRARQILVSLQRKERELQITSAGQNAPAKESAMA</sequence>